<dbReference type="Gene3D" id="3.50.50.60">
    <property type="entry name" value="FAD/NAD(P)-binding domain"/>
    <property type="match status" value="2"/>
</dbReference>
<dbReference type="Pfam" id="PF07992">
    <property type="entry name" value="Pyr_redox_2"/>
    <property type="match status" value="1"/>
</dbReference>
<comment type="cofactor">
    <cofactor evidence="1">
        <name>FAD</name>
        <dbReference type="ChEBI" id="CHEBI:57692"/>
    </cofactor>
</comment>
<dbReference type="NCBIfam" id="NF046103">
    <property type="entry name" value="NOXase_Strep"/>
    <property type="match status" value="1"/>
</dbReference>
<dbReference type="InterPro" id="IPR036188">
    <property type="entry name" value="FAD/NAD-bd_sf"/>
</dbReference>
<evidence type="ECO:0000256" key="11">
    <source>
        <dbReference type="ARBA" id="ARBA00047360"/>
    </source>
</evidence>
<evidence type="ECO:0000256" key="6">
    <source>
        <dbReference type="ARBA" id="ARBA00023027"/>
    </source>
</evidence>
<dbReference type="PRINTS" id="PR00411">
    <property type="entry name" value="PNDRDTASEI"/>
</dbReference>
<evidence type="ECO:0000256" key="4">
    <source>
        <dbReference type="ARBA" id="ARBA00022827"/>
    </source>
</evidence>
<reference evidence="14 15" key="1">
    <citation type="submission" date="2019-11" db="EMBL/GenBank/DDBJ databases">
        <title>Characterisation of Fundicoccus ignavus gen. nov. sp. nov., a novel genus of the family Aerococcaceae isolated from bulk tank milk.</title>
        <authorList>
            <person name="Siebert A."/>
            <person name="Huptas C."/>
            <person name="Wenning M."/>
            <person name="Scherer S."/>
            <person name="Doll E.V."/>
        </authorList>
    </citation>
    <scope>NUCLEOTIDE SEQUENCE [LARGE SCALE GENOMIC DNA]</scope>
    <source>
        <strain evidence="14 15">WS4759</strain>
    </source>
</reference>
<keyword evidence="6" id="KW-0520">NAD</keyword>
<dbReference type="PRINTS" id="PR00368">
    <property type="entry name" value="FADPNR"/>
</dbReference>
<evidence type="ECO:0000256" key="9">
    <source>
        <dbReference type="ARBA" id="ARBA00039092"/>
    </source>
</evidence>
<dbReference type="GO" id="GO:0016491">
    <property type="term" value="F:oxidoreductase activity"/>
    <property type="evidence" value="ECO:0007669"/>
    <property type="project" value="UniProtKB-KW"/>
</dbReference>
<evidence type="ECO:0000256" key="8">
    <source>
        <dbReference type="ARBA" id="ARBA00023284"/>
    </source>
</evidence>
<dbReference type="EMBL" id="WJQS01000013">
    <property type="protein sequence ID" value="MRI86395.1"/>
    <property type="molecule type" value="Genomic_DNA"/>
</dbReference>
<dbReference type="SUPFAM" id="SSF55424">
    <property type="entry name" value="FAD/NAD-linked reductases, dimerisation (C-terminal) domain"/>
    <property type="match status" value="1"/>
</dbReference>
<evidence type="ECO:0000256" key="1">
    <source>
        <dbReference type="ARBA" id="ARBA00001974"/>
    </source>
</evidence>
<sequence>MKIVLVGSDHAGIAAAKMILTNPENELVVMDKSSHISYVGAGTALWVGQKVENSDDLFYTNPDALAALGAKMLMETTVTSVDYANKVVHAEGKNGEKFEESYDKLVLATGSLPIAPNLPGKDLKGIHFLKAFEEGREVEAAMADPKVKRVGIIGAGYIGVEIAEGIRLRGKEVVMFDAEPHSLMNYYDEEFATAMDENLIGNGLELQFGQLAEGYIGNEEGHVAGIKTSGGEYAVDLVINCIGFRPNADLGGEHIEKFVNGAYLVDRKQVTSDPDVYAIGDCATVFSTAQGKTGYIALASNAVRSGLIAGANLAGKDIESPGVQGSNGISIFGLNMVSTGISVRAAKRFGVEVEYVDYEDTQIEESIKDHENGSVKLRIVWEKESRRIVGAQFVSKLNISSVIHMFSLAVEQNYTIDQLALLDIFYLPHFNKVTNYITQAALKAISQ</sequence>
<dbReference type="RefSeq" id="WP_153864069.1">
    <property type="nucleotide sequence ID" value="NZ_WJQS01000013.1"/>
</dbReference>
<comment type="similarity">
    <text evidence="2">Belongs to the class-III pyridine nucleotide-disulfide oxidoreductase family.</text>
</comment>
<evidence type="ECO:0000256" key="3">
    <source>
        <dbReference type="ARBA" id="ARBA00022630"/>
    </source>
</evidence>
<organism evidence="14 15">
    <name type="scientific">Fundicoccus ignavus</name>
    <dbReference type="NCBI Taxonomy" id="2664442"/>
    <lineage>
        <taxon>Bacteria</taxon>
        <taxon>Bacillati</taxon>
        <taxon>Bacillota</taxon>
        <taxon>Bacilli</taxon>
        <taxon>Lactobacillales</taxon>
        <taxon>Aerococcaceae</taxon>
        <taxon>Fundicoccus</taxon>
    </lineage>
</organism>
<dbReference type="InterPro" id="IPR004099">
    <property type="entry name" value="Pyr_nucl-diS_OxRdtase_dimer"/>
</dbReference>
<feature type="domain" description="FAD/NAD(P)-binding" evidence="13">
    <location>
        <begin position="1"/>
        <end position="306"/>
    </location>
</feature>
<evidence type="ECO:0000256" key="10">
    <source>
        <dbReference type="ARBA" id="ARBA00039201"/>
    </source>
</evidence>
<gene>
    <name evidence="14" type="ORF">GIY09_11120</name>
</gene>
<evidence type="ECO:0000313" key="14">
    <source>
        <dbReference type="EMBL" id="MRI86395.1"/>
    </source>
</evidence>
<dbReference type="Proteomes" id="UP000430975">
    <property type="component" value="Unassembled WGS sequence"/>
</dbReference>
<dbReference type="InterPro" id="IPR050260">
    <property type="entry name" value="FAD-bd_OxRdtase"/>
</dbReference>
<proteinExistence type="inferred from homology"/>
<dbReference type="EC" id="1.6.3.4" evidence="9"/>
<evidence type="ECO:0000259" key="13">
    <source>
        <dbReference type="Pfam" id="PF07992"/>
    </source>
</evidence>
<comment type="catalytic activity">
    <reaction evidence="11">
        <text>2 NADH + O2 + 2 H(+) = 2 NAD(+) + 2 H2O</text>
        <dbReference type="Rhea" id="RHEA:37799"/>
        <dbReference type="ChEBI" id="CHEBI:15377"/>
        <dbReference type="ChEBI" id="CHEBI:15378"/>
        <dbReference type="ChEBI" id="CHEBI:15379"/>
        <dbReference type="ChEBI" id="CHEBI:57540"/>
        <dbReference type="ChEBI" id="CHEBI:57945"/>
        <dbReference type="EC" id="1.6.3.4"/>
    </reaction>
</comment>
<keyword evidence="3" id="KW-0285">Flavoprotein</keyword>
<dbReference type="InterPro" id="IPR016156">
    <property type="entry name" value="FAD/NAD-linked_Rdtase_dimer_sf"/>
</dbReference>
<keyword evidence="7" id="KW-0558">Oxidation</keyword>
<keyword evidence="15" id="KW-1185">Reference proteome</keyword>
<feature type="domain" description="Pyridine nucleotide-disulphide oxidoreductase dimerisation" evidence="12">
    <location>
        <begin position="333"/>
        <end position="431"/>
    </location>
</feature>
<dbReference type="SUPFAM" id="SSF51905">
    <property type="entry name" value="FAD/NAD(P)-binding domain"/>
    <property type="match status" value="1"/>
</dbReference>
<dbReference type="InterPro" id="IPR023753">
    <property type="entry name" value="FAD/NAD-binding_dom"/>
</dbReference>
<dbReference type="InterPro" id="IPR058076">
    <property type="entry name" value="NOXase"/>
</dbReference>
<protein>
    <recommendedName>
        <fullName evidence="10">NADH oxidase</fullName>
        <ecNumber evidence="9">1.6.3.4</ecNumber>
    </recommendedName>
</protein>
<accession>A0A6I2GSF3</accession>
<comment type="caution">
    <text evidence="14">The sequence shown here is derived from an EMBL/GenBank/DDBJ whole genome shotgun (WGS) entry which is preliminary data.</text>
</comment>
<keyword evidence="4" id="KW-0274">FAD</keyword>
<dbReference type="Pfam" id="PF02852">
    <property type="entry name" value="Pyr_redox_dim"/>
    <property type="match status" value="1"/>
</dbReference>
<evidence type="ECO:0000256" key="2">
    <source>
        <dbReference type="ARBA" id="ARBA00009130"/>
    </source>
</evidence>
<keyword evidence="5" id="KW-0560">Oxidoreductase</keyword>
<dbReference type="AlphaFoldDB" id="A0A6I2GSF3"/>
<keyword evidence="8" id="KW-0676">Redox-active center</keyword>
<dbReference type="PANTHER" id="PTHR43429">
    <property type="entry name" value="PYRIDINE NUCLEOTIDE-DISULFIDE OXIDOREDUCTASE DOMAIN-CONTAINING"/>
    <property type="match status" value="1"/>
</dbReference>
<evidence type="ECO:0000256" key="5">
    <source>
        <dbReference type="ARBA" id="ARBA00023002"/>
    </source>
</evidence>
<evidence type="ECO:0000259" key="12">
    <source>
        <dbReference type="Pfam" id="PF02852"/>
    </source>
</evidence>
<dbReference type="Gene3D" id="3.30.390.30">
    <property type="match status" value="1"/>
</dbReference>
<evidence type="ECO:0000256" key="7">
    <source>
        <dbReference type="ARBA" id="ARBA00023097"/>
    </source>
</evidence>
<name>A0A6I2GSF3_9LACT</name>
<dbReference type="PANTHER" id="PTHR43429:SF1">
    <property type="entry name" value="NAD(P)H SULFUR OXIDOREDUCTASE (COA-DEPENDENT)"/>
    <property type="match status" value="1"/>
</dbReference>
<evidence type="ECO:0000313" key="15">
    <source>
        <dbReference type="Proteomes" id="UP000430975"/>
    </source>
</evidence>